<name>A0ABD1ZAI1_9MARC</name>
<reference evidence="2 3" key="1">
    <citation type="submission" date="2024-09" db="EMBL/GenBank/DDBJ databases">
        <title>Chromosome-scale assembly of Riccia fluitans.</title>
        <authorList>
            <person name="Paukszto L."/>
            <person name="Sawicki J."/>
            <person name="Karawczyk K."/>
            <person name="Piernik-Szablinska J."/>
            <person name="Szczecinska M."/>
            <person name="Mazdziarz M."/>
        </authorList>
    </citation>
    <scope>NUCLEOTIDE SEQUENCE [LARGE SCALE GENOMIC DNA]</scope>
    <source>
        <strain evidence="2">Rf_01</strain>
        <tissue evidence="2">Aerial parts of the thallus</tissue>
    </source>
</reference>
<comment type="caution">
    <text evidence="2">The sequence shown here is derived from an EMBL/GenBank/DDBJ whole genome shotgun (WGS) entry which is preliminary data.</text>
</comment>
<organism evidence="2 3">
    <name type="scientific">Riccia fluitans</name>
    <dbReference type="NCBI Taxonomy" id="41844"/>
    <lineage>
        <taxon>Eukaryota</taxon>
        <taxon>Viridiplantae</taxon>
        <taxon>Streptophyta</taxon>
        <taxon>Embryophyta</taxon>
        <taxon>Marchantiophyta</taxon>
        <taxon>Marchantiopsida</taxon>
        <taxon>Marchantiidae</taxon>
        <taxon>Marchantiales</taxon>
        <taxon>Ricciaceae</taxon>
        <taxon>Riccia</taxon>
    </lineage>
</organism>
<keyword evidence="3" id="KW-1185">Reference proteome</keyword>
<dbReference type="EMBL" id="JBHFFA010000002">
    <property type="protein sequence ID" value="KAL2644740.1"/>
    <property type="molecule type" value="Genomic_DNA"/>
</dbReference>
<evidence type="ECO:0000256" key="1">
    <source>
        <dbReference type="SAM" id="MobiDB-lite"/>
    </source>
</evidence>
<evidence type="ECO:0000313" key="3">
    <source>
        <dbReference type="Proteomes" id="UP001605036"/>
    </source>
</evidence>
<dbReference type="Proteomes" id="UP001605036">
    <property type="component" value="Unassembled WGS sequence"/>
</dbReference>
<feature type="region of interest" description="Disordered" evidence="1">
    <location>
        <begin position="53"/>
        <end position="75"/>
    </location>
</feature>
<protein>
    <recommendedName>
        <fullName evidence="4">Small VCP/p97-interacting protein</fullName>
    </recommendedName>
</protein>
<dbReference type="AlphaFoldDB" id="A0ABD1ZAI1"/>
<gene>
    <name evidence="2" type="ORF">R1flu_012327</name>
</gene>
<dbReference type="PANTHER" id="PTHR36813:SF1">
    <property type="entry name" value="TRANSMEMBRANE PROTEIN"/>
    <property type="match status" value="1"/>
</dbReference>
<dbReference type="PANTHER" id="PTHR36813">
    <property type="entry name" value="TRANSMEMBRANE PROTEIN"/>
    <property type="match status" value="1"/>
</dbReference>
<evidence type="ECO:0008006" key="4">
    <source>
        <dbReference type="Google" id="ProtNLM"/>
    </source>
</evidence>
<accession>A0ABD1ZAI1</accession>
<evidence type="ECO:0000313" key="2">
    <source>
        <dbReference type="EMBL" id="KAL2644740.1"/>
    </source>
</evidence>
<sequence length="75" mass="8001">MGNMCACWTGQPKESPEEKAKMAEAQKKAGLAAQQRLEAFEKTPVGRAAKKAAAEAAKPAPVHSRGEPALRWQIG</sequence>
<proteinExistence type="predicted"/>